<evidence type="ECO:0000313" key="3">
    <source>
        <dbReference type="Proteomes" id="UP000023152"/>
    </source>
</evidence>
<comment type="caution">
    <text evidence="2">The sequence shown here is derived from an EMBL/GenBank/DDBJ whole genome shotgun (WGS) entry which is preliminary data.</text>
</comment>
<dbReference type="AlphaFoldDB" id="X6LVU7"/>
<accession>X6LVU7</accession>
<keyword evidence="1" id="KW-1133">Transmembrane helix</keyword>
<protein>
    <submittedName>
        <fullName evidence="2">Uncharacterized protein</fullName>
    </submittedName>
</protein>
<feature type="transmembrane region" description="Helical" evidence="1">
    <location>
        <begin position="27"/>
        <end position="55"/>
    </location>
</feature>
<keyword evidence="3" id="KW-1185">Reference proteome</keyword>
<keyword evidence="1" id="KW-0812">Transmembrane</keyword>
<reference evidence="2 3" key="1">
    <citation type="journal article" date="2013" name="Curr. Biol.">
        <title>The Genome of the Foraminiferan Reticulomyxa filosa.</title>
        <authorList>
            <person name="Glockner G."/>
            <person name="Hulsmann N."/>
            <person name="Schleicher M."/>
            <person name="Noegel A.A."/>
            <person name="Eichinger L."/>
            <person name="Gallinger C."/>
            <person name="Pawlowski J."/>
            <person name="Sierra R."/>
            <person name="Euteneuer U."/>
            <person name="Pillet L."/>
            <person name="Moustafa A."/>
            <person name="Platzer M."/>
            <person name="Groth M."/>
            <person name="Szafranski K."/>
            <person name="Schliwa M."/>
        </authorList>
    </citation>
    <scope>NUCLEOTIDE SEQUENCE [LARGE SCALE GENOMIC DNA]</scope>
</reference>
<dbReference type="Proteomes" id="UP000023152">
    <property type="component" value="Unassembled WGS sequence"/>
</dbReference>
<proteinExistence type="predicted"/>
<name>X6LVU7_RETFI</name>
<evidence type="ECO:0000256" key="1">
    <source>
        <dbReference type="SAM" id="Phobius"/>
    </source>
</evidence>
<sequence>MSIKYVNLLTRSNIPQLLHPLNTSNCLLLFLTVYHLLFFFKNWGCTELFCFIIYLRTKKNAFVYLEKGVHKVTISFLRLKKLKEKMIKIINTTNNKTRNTTSHFKIVDNNGQNITSNEQLRIAFKEKPVFFFIQNHSWNKANKKAHEMVNEMINNKQQDFVLLQILNNWQNRIINYLKNIPLNDD</sequence>
<gene>
    <name evidence="2" type="ORF">RFI_32566</name>
</gene>
<evidence type="ECO:0000313" key="2">
    <source>
        <dbReference type="EMBL" id="ETO04830.1"/>
    </source>
</evidence>
<dbReference type="EMBL" id="ASPP01028884">
    <property type="protein sequence ID" value="ETO04830.1"/>
    <property type="molecule type" value="Genomic_DNA"/>
</dbReference>
<organism evidence="2 3">
    <name type="scientific">Reticulomyxa filosa</name>
    <dbReference type="NCBI Taxonomy" id="46433"/>
    <lineage>
        <taxon>Eukaryota</taxon>
        <taxon>Sar</taxon>
        <taxon>Rhizaria</taxon>
        <taxon>Retaria</taxon>
        <taxon>Foraminifera</taxon>
        <taxon>Monothalamids</taxon>
        <taxon>Reticulomyxidae</taxon>
        <taxon>Reticulomyxa</taxon>
    </lineage>
</organism>
<keyword evidence="1" id="KW-0472">Membrane</keyword>